<dbReference type="InterPro" id="IPR036890">
    <property type="entry name" value="HATPase_C_sf"/>
</dbReference>
<proteinExistence type="predicted"/>
<dbReference type="OrthoDB" id="9359474at2759"/>
<feature type="non-terminal residue" evidence="2">
    <location>
        <position position="1"/>
    </location>
</feature>
<feature type="domain" description="Sacsin/Nov" evidence="1">
    <location>
        <begin position="43"/>
        <end position="126"/>
    </location>
</feature>
<keyword evidence="3" id="KW-1185">Reference proteome</keyword>
<dbReference type="PANTHER" id="PTHR46919">
    <property type="entry name" value="ZINC FINGER, C3HC4 TYPE (RING FINGER) FAMILY PROTEIN"/>
    <property type="match status" value="1"/>
</dbReference>
<dbReference type="AlphaFoldDB" id="A0A3L8S1R9"/>
<evidence type="ECO:0000313" key="2">
    <source>
        <dbReference type="EMBL" id="RLV92856.1"/>
    </source>
</evidence>
<dbReference type="Pfam" id="PF25794">
    <property type="entry name" value="SACS"/>
    <property type="match status" value="1"/>
</dbReference>
<accession>A0A3L8S1R9</accession>
<name>A0A3L8S1R9_CHLGU</name>
<evidence type="ECO:0000313" key="3">
    <source>
        <dbReference type="Proteomes" id="UP000276834"/>
    </source>
</evidence>
<feature type="non-terminal residue" evidence="2">
    <location>
        <position position="126"/>
    </location>
</feature>
<dbReference type="PANTHER" id="PTHR46919:SF2">
    <property type="entry name" value="SACSIN"/>
    <property type="match status" value="1"/>
</dbReference>
<organism evidence="2 3">
    <name type="scientific">Chloebia gouldiae</name>
    <name type="common">Gouldian finch</name>
    <name type="synonym">Erythrura gouldiae</name>
    <dbReference type="NCBI Taxonomy" id="44316"/>
    <lineage>
        <taxon>Eukaryota</taxon>
        <taxon>Metazoa</taxon>
        <taxon>Chordata</taxon>
        <taxon>Craniata</taxon>
        <taxon>Vertebrata</taxon>
        <taxon>Euteleostomi</taxon>
        <taxon>Archelosauria</taxon>
        <taxon>Archosauria</taxon>
        <taxon>Dinosauria</taxon>
        <taxon>Saurischia</taxon>
        <taxon>Theropoda</taxon>
        <taxon>Coelurosauria</taxon>
        <taxon>Aves</taxon>
        <taxon>Neognathae</taxon>
        <taxon>Neoaves</taxon>
        <taxon>Telluraves</taxon>
        <taxon>Australaves</taxon>
        <taxon>Passeriformes</taxon>
        <taxon>Passeroidea</taxon>
        <taxon>Passeridae</taxon>
        <taxon>Chloebia</taxon>
    </lineage>
</organism>
<dbReference type="Proteomes" id="UP000276834">
    <property type="component" value="Unassembled WGS sequence"/>
</dbReference>
<dbReference type="SUPFAM" id="SSF55874">
    <property type="entry name" value="ATPase domain of HSP90 chaperone/DNA topoisomerase II/histidine kinase"/>
    <property type="match status" value="1"/>
</dbReference>
<gene>
    <name evidence="2" type="ORF">DV515_00013625</name>
</gene>
<dbReference type="EMBL" id="QUSF01000097">
    <property type="protein sequence ID" value="RLV92856.1"/>
    <property type="molecule type" value="Genomic_DNA"/>
</dbReference>
<comment type="caution">
    <text evidence="2">The sequence shown here is derived from an EMBL/GenBank/DDBJ whole genome shotgun (WGS) entry which is preliminary data.</text>
</comment>
<sequence length="126" mass="13836">PPSFLDYQPSILQKYPDRGKILMVRCPSPIRDLLPSGAALPQAELVQNADNAGAKEVVFVSDKREFNLTGEGVEGTQGPALSAYNNAMMSFWEWTGIQRPGVSHRREDPHSVGHFSLGLASVYHLT</sequence>
<protein>
    <recommendedName>
        <fullName evidence="1">Sacsin/Nov domain-containing protein</fullName>
    </recommendedName>
</protein>
<reference evidence="2 3" key="1">
    <citation type="journal article" date="2018" name="Proc. R. Soc. B">
        <title>A non-coding region near Follistatin controls head colour polymorphism in the Gouldian finch.</title>
        <authorList>
            <person name="Toomey M.B."/>
            <person name="Marques C.I."/>
            <person name="Andrade P."/>
            <person name="Araujo P.M."/>
            <person name="Sabatino S."/>
            <person name="Gazda M.A."/>
            <person name="Afonso S."/>
            <person name="Lopes R.J."/>
            <person name="Corbo J.C."/>
            <person name="Carneiro M."/>
        </authorList>
    </citation>
    <scope>NUCLEOTIDE SEQUENCE [LARGE SCALE GENOMIC DNA]</scope>
    <source>
        <strain evidence="2">Red01</strain>
        <tissue evidence="2">Muscle</tissue>
    </source>
</reference>
<dbReference type="InterPro" id="IPR058210">
    <property type="entry name" value="SACS/Nov_dom"/>
</dbReference>
<evidence type="ECO:0000259" key="1">
    <source>
        <dbReference type="Pfam" id="PF25794"/>
    </source>
</evidence>